<dbReference type="AlphaFoldDB" id="S8AM62"/>
<organism evidence="1 2">
    <name type="scientific">Dactylellina haptotyla (strain CBS 200.50)</name>
    <name type="common">Nematode-trapping fungus</name>
    <name type="synonym">Monacrosporium haptotylum</name>
    <dbReference type="NCBI Taxonomy" id="1284197"/>
    <lineage>
        <taxon>Eukaryota</taxon>
        <taxon>Fungi</taxon>
        <taxon>Dikarya</taxon>
        <taxon>Ascomycota</taxon>
        <taxon>Pezizomycotina</taxon>
        <taxon>Orbiliomycetes</taxon>
        <taxon>Orbiliales</taxon>
        <taxon>Orbiliaceae</taxon>
        <taxon>Dactylellina</taxon>
    </lineage>
</organism>
<sequence>MSSVISLSENFLSESLGGTEGGEGGTVGSTSLTSYTPSARSRICECELLRNLKIEENLEESSPLSPLESFLDESIHEGSLPYSMTLEPGGRAILNQQRTCQILSAFGKLQESGLASDFLTTTCYCQIHPVQSNPELEQVRGEKACTQYEALSNGPHFNSLITPMQPELLETHFPLNDNPAGSTTFGNMPCGSHGFGEILYDGEVVHKLSSLNLDSESTI</sequence>
<comment type="caution">
    <text evidence="1">The sequence shown here is derived from an EMBL/GenBank/DDBJ whole genome shotgun (WGS) entry which is preliminary data.</text>
</comment>
<dbReference type="Proteomes" id="UP000015100">
    <property type="component" value="Unassembled WGS sequence"/>
</dbReference>
<keyword evidence="2" id="KW-1185">Reference proteome</keyword>
<proteinExistence type="predicted"/>
<evidence type="ECO:0000313" key="1">
    <source>
        <dbReference type="EMBL" id="EPS43964.1"/>
    </source>
</evidence>
<reference evidence="1 2" key="1">
    <citation type="journal article" date="2013" name="PLoS Genet.">
        <title>Genomic mechanisms accounting for the adaptation to parasitism in nematode-trapping fungi.</title>
        <authorList>
            <person name="Meerupati T."/>
            <person name="Andersson K.M."/>
            <person name="Friman E."/>
            <person name="Kumar D."/>
            <person name="Tunlid A."/>
            <person name="Ahren D."/>
        </authorList>
    </citation>
    <scope>NUCLEOTIDE SEQUENCE [LARGE SCALE GENOMIC DNA]</scope>
    <source>
        <strain evidence="1 2">CBS 200.50</strain>
    </source>
</reference>
<dbReference type="EMBL" id="AQGS01000063">
    <property type="protein sequence ID" value="EPS43964.1"/>
    <property type="molecule type" value="Genomic_DNA"/>
</dbReference>
<evidence type="ECO:0000313" key="2">
    <source>
        <dbReference type="Proteomes" id="UP000015100"/>
    </source>
</evidence>
<protein>
    <submittedName>
        <fullName evidence="1">Uncharacterized protein</fullName>
    </submittedName>
</protein>
<accession>S8AM62</accession>
<name>S8AM62_DACHA</name>
<dbReference type="HOGENOM" id="CLU_1261464_0_0_1"/>
<reference evidence="2" key="2">
    <citation type="submission" date="2013-04" db="EMBL/GenBank/DDBJ databases">
        <title>Genomic mechanisms accounting for the adaptation to parasitism in nematode-trapping fungi.</title>
        <authorList>
            <person name="Ahren D.G."/>
        </authorList>
    </citation>
    <scope>NUCLEOTIDE SEQUENCE [LARGE SCALE GENOMIC DNA]</scope>
    <source>
        <strain evidence="2">CBS 200.50</strain>
    </source>
</reference>
<gene>
    <name evidence="1" type="ORF">H072_2079</name>
</gene>